<reference evidence="5 6" key="1">
    <citation type="submission" date="2022-05" db="EMBL/GenBank/DDBJ databases">
        <authorList>
            <consortium name="Genoscope - CEA"/>
            <person name="William W."/>
        </authorList>
    </citation>
    <scope>NUCLEOTIDE SEQUENCE [LARGE SCALE GENOMIC DNA]</scope>
</reference>
<dbReference type="CDD" id="cd00087">
    <property type="entry name" value="FReD"/>
    <property type="match status" value="1"/>
</dbReference>
<dbReference type="SMART" id="SM00186">
    <property type="entry name" value="FBG"/>
    <property type="match status" value="1"/>
</dbReference>
<feature type="domain" description="Fibrinogen C-terminal" evidence="4">
    <location>
        <begin position="77"/>
        <end position="296"/>
    </location>
</feature>
<comment type="caution">
    <text evidence="5">The sequence shown here is derived from an EMBL/GenBank/DDBJ whole genome shotgun (WGS) entry which is preliminary data.</text>
</comment>
<keyword evidence="2" id="KW-0175">Coiled coil</keyword>
<evidence type="ECO:0000313" key="5">
    <source>
        <dbReference type="EMBL" id="CAH3164432.1"/>
    </source>
</evidence>
<dbReference type="InterPro" id="IPR014716">
    <property type="entry name" value="Fibrinogen_a/b/g_C_1"/>
</dbReference>
<dbReference type="InterPro" id="IPR002181">
    <property type="entry name" value="Fibrinogen_a/b/g_C_dom"/>
</dbReference>
<organism evidence="5 6">
    <name type="scientific">Pocillopora meandrina</name>
    <dbReference type="NCBI Taxonomy" id="46732"/>
    <lineage>
        <taxon>Eukaryota</taxon>
        <taxon>Metazoa</taxon>
        <taxon>Cnidaria</taxon>
        <taxon>Anthozoa</taxon>
        <taxon>Hexacorallia</taxon>
        <taxon>Scleractinia</taxon>
        <taxon>Astrocoeniina</taxon>
        <taxon>Pocilloporidae</taxon>
        <taxon>Pocillopora</taxon>
    </lineage>
</organism>
<dbReference type="Pfam" id="PF00147">
    <property type="entry name" value="Fibrinogen_C"/>
    <property type="match status" value="1"/>
</dbReference>
<keyword evidence="1" id="KW-1015">Disulfide bond</keyword>
<evidence type="ECO:0000313" key="6">
    <source>
        <dbReference type="Proteomes" id="UP001159428"/>
    </source>
</evidence>
<evidence type="ECO:0000259" key="4">
    <source>
        <dbReference type="PROSITE" id="PS51406"/>
    </source>
</evidence>
<accession>A0AAU9Y3X6</accession>
<feature type="chain" id="PRO_5043561027" description="Fibrinogen C-terminal domain-containing protein" evidence="3">
    <location>
        <begin position="23"/>
        <end position="323"/>
    </location>
</feature>
<dbReference type="EMBL" id="CALNXJ010000104">
    <property type="protein sequence ID" value="CAH3164432.1"/>
    <property type="molecule type" value="Genomic_DNA"/>
</dbReference>
<dbReference type="GO" id="GO:0005615">
    <property type="term" value="C:extracellular space"/>
    <property type="evidence" value="ECO:0007669"/>
    <property type="project" value="TreeGrafter"/>
</dbReference>
<evidence type="ECO:0000256" key="2">
    <source>
        <dbReference type="SAM" id="Coils"/>
    </source>
</evidence>
<feature type="signal peptide" evidence="3">
    <location>
        <begin position="1"/>
        <end position="22"/>
    </location>
</feature>
<dbReference type="SUPFAM" id="SSF56496">
    <property type="entry name" value="Fibrinogen C-terminal domain-like"/>
    <property type="match status" value="1"/>
</dbReference>
<gene>
    <name evidence="5" type="ORF">PMEA_00002282</name>
</gene>
<keyword evidence="3" id="KW-0732">Signal</keyword>
<dbReference type="Proteomes" id="UP001159428">
    <property type="component" value="Unassembled WGS sequence"/>
</dbReference>
<dbReference type="Gene3D" id="3.90.215.10">
    <property type="entry name" value="Gamma Fibrinogen, chain A, domain 1"/>
    <property type="match status" value="1"/>
</dbReference>
<name>A0AAU9Y3X6_9CNID</name>
<keyword evidence="6" id="KW-1185">Reference proteome</keyword>
<dbReference type="InterPro" id="IPR050373">
    <property type="entry name" value="Fibrinogen_C-term_domain"/>
</dbReference>
<dbReference type="NCBIfam" id="NF040941">
    <property type="entry name" value="GGGWT_bact"/>
    <property type="match status" value="1"/>
</dbReference>
<evidence type="ECO:0000256" key="1">
    <source>
        <dbReference type="ARBA" id="ARBA00023157"/>
    </source>
</evidence>
<feature type="coiled-coil region" evidence="2">
    <location>
        <begin position="49"/>
        <end position="76"/>
    </location>
</feature>
<proteinExistence type="predicted"/>
<protein>
    <recommendedName>
        <fullName evidence="4">Fibrinogen C-terminal domain-containing protein</fullName>
    </recommendedName>
</protein>
<dbReference type="FunFam" id="3.90.215.10:FF:000001">
    <property type="entry name" value="Tenascin isoform 1"/>
    <property type="match status" value="1"/>
</dbReference>
<sequence>MVFVKILFCLLLCSLSFQTASGEKNTPDTSTSSKCHNVHFNNYYSGPANNDIKVHLLKIENQLADLEKKIDALTENKTTLPAMKNCAELYKYGQRITGVHTIDPDGLGAFEVFCDQKSSRGGWTVFQKRFDGSVDFVNRSWVDYKRGFGNVNGEFWLGLDKIHRLTKTKSRLRVELEDTQGNTAYAEYDMFSVSNERNKYRLGLGIYTAGTAGDSLSYHRNMAFSTKDRDNDNADSFNCAAFYKSAWWNNSCVRANLNGNYHGSHVKSLYRGINWNTWKGHSYSAKRAEMKIRPQVPQPMKNCAELYEYGKRISVFTQSTPMV</sequence>
<dbReference type="AlphaFoldDB" id="A0AAU9Y3X6"/>
<dbReference type="InterPro" id="IPR036056">
    <property type="entry name" value="Fibrinogen-like_C"/>
</dbReference>
<evidence type="ECO:0000256" key="3">
    <source>
        <dbReference type="SAM" id="SignalP"/>
    </source>
</evidence>
<dbReference type="PANTHER" id="PTHR19143">
    <property type="entry name" value="FIBRINOGEN/TENASCIN/ANGIOPOEITIN"/>
    <property type="match status" value="1"/>
</dbReference>
<dbReference type="PROSITE" id="PS51406">
    <property type="entry name" value="FIBRINOGEN_C_2"/>
    <property type="match status" value="1"/>
</dbReference>